<gene>
    <name evidence="1" type="ORF">NBH00_21915</name>
</gene>
<keyword evidence="2" id="KW-1185">Reference proteome</keyword>
<sequence length="206" mass="23635">MLTFLLVKRIDPRLPNSWGHWWIEIDDQESYGWWPTPCPMGWRGALLGSRGCLNGMGTPNGGSATRDAYHGDEPDHQFHPTLIVAKTDEQVRADIRAFAKGYVGGFRWQWWWLREPGENCRTFQDHLFHVVGLFEEPQYLYSRGAGCPFMFPFRRAKWRVVDLFTAGAAGLRTGPRNAFRHLRSRYQARRSVRADLPAASADQPTG</sequence>
<evidence type="ECO:0000313" key="1">
    <source>
        <dbReference type="EMBL" id="UTI63985.1"/>
    </source>
</evidence>
<evidence type="ECO:0000313" key="2">
    <source>
        <dbReference type="Proteomes" id="UP001056035"/>
    </source>
</evidence>
<dbReference type="RefSeq" id="WP_254570699.1">
    <property type="nucleotide sequence ID" value="NZ_CP098502.1"/>
</dbReference>
<accession>A0ABY5DRA7</accession>
<dbReference type="Proteomes" id="UP001056035">
    <property type="component" value="Chromosome"/>
</dbReference>
<organism evidence="1 2">
    <name type="scientific">Paraconexibacter antarcticus</name>
    <dbReference type="NCBI Taxonomy" id="2949664"/>
    <lineage>
        <taxon>Bacteria</taxon>
        <taxon>Bacillati</taxon>
        <taxon>Actinomycetota</taxon>
        <taxon>Thermoleophilia</taxon>
        <taxon>Solirubrobacterales</taxon>
        <taxon>Paraconexibacteraceae</taxon>
        <taxon>Paraconexibacter</taxon>
    </lineage>
</organism>
<reference evidence="1 2" key="1">
    <citation type="submission" date="2022-06" db="EMBL/GenBank/DDBJ databases">
        <title>Paraconexibacter antarcticus.</title>
        <authorList>
            <person name="Kim C.S."/>
        </authorList>
    </citation>
    <scope>NUCLEOTIDE SEQUENCE [LARGE SCALE GENOMIC DNA]</scope>
    <source>
        <strain evidence="1 2">02-257</strain>
    </source>
</reference>
<protein>
    <submittedName>
        <fullName evidence="1">Uncharacterized protein</fullName>
    </submittedName>
</protein>
<name>A0ABY5DRA7_9ACTN</name>
<dbReference type="EMBL" id="CP098502">
    <property type="protein sequence ID" value="UTI63985.1"/>
    <property type="molecule type" value="Genomic_DNA"/>
</dbReference>
<proteinExistence type="predicted"/>